<name>A0A6G0WC31_9STRA</name>
<dbReference type="EMBL" id="VJMJ01000261">
    <property type="protein sequence ID" value="KAF0724818.1"/>
    <property type="molecule type" value="Genomic_DNA"/>
</dbReference>
<dbReference type="Proteomes" id="UP000481153">
    <property type="component" value="Unassembled WGS sequence"/>
</dbReference>
<dbReference type="AlphaFoldDB" id="A0A6G0WC31"/>
<comment type="caution">
    <text evidence="2">The sequence shown here is derived from an EMBL/GenBank/DDBJ whole genome shotgun (WGS) entry which is preliminary data.</text>
</comment>
<proteinExistence type="predicted"/>
<reference evidence="2 3" key="1">
    <citation type="submission" date="2019-07" db="EMBL/GenBank/DDBJ databases">
        <title>Genomics analysis of Aphanomyces spp. identifies a new class of oomycete effector associated with host adaptation.</title>
        <authorList>
            <person name="Gaulin E."/>
        </authorList>
    </citation>
    <scope>NUCLEOTIDE SEQUENCE [LARGE SCALE GENOMIC DNA]</scope>
    <source>
        <strain evidence="2 3">ATCC 201684</strain>
    </source>
</reference>
<sequence length="1020" mass="113894">MEAYPAELKDVPRPLVAALGPNEIQSRILPILRSINEEFMPQVQFKSFGYDHRWLFPPKKEKMSSAVQGIIKSCWLKKHQESLPSVLLLFYAFEPRLAMRDWAIQETIIRDEVEDLRLDDSPNAAAGTSSMVMNHANNSEERLQSLRKRAELDTKSVWLLKDFVRTSPQFIKLEAAVRTHAIDYYKAQAKRVKKYKKVSPQLAVRHSFKIAHFYEFRKYTSKMLVHYEAAYKALSLLPPQELSNMVVKCAAEYIHFKLIYHTIFSNQNLKVAVDQLQRHMKLFGRATVGRIPYVHWAWVSRQYQVFGQLVLQSQSLGLVNTGGLDSDLYKEAYLYFSAAAKYATQRRKAASHLDLDPKSTPAPLVPSVFVGDEFDNIGRTEAVEKSVPHAAIAIELLGQAISHVEKHLSQRHRLKNRLLLRLGIEHVANQDYGIARHELEAAKGSYLQEHWYAEVSQILQQLLMCVYDDSAAFLDYSLQLLSPKLAAFVDENDRVAAHVGMFQTFDHIASSGKTPPEIELDGLKNVITVDVDFGGKKAFVCEKIQVRVQVESFLPVPIALHSIAIVFADDMGATYNNVLNHTTSDLSLVPHMPRQYVVDLTLPSMPSKVSCRHVHFTFQNSRGVHWIWTATSFSSRSSLHFETVVPGMGQGAGSPSFQRKRPSMDFSESLLDKQLVVNQPKACATVDLLCNQVLVGEVAPLQFVVHAGQDTLKAPKYTLSIEDKDASFVIVGDAEASLASQDAQSEQTFSVSVQCHAVQDFMLGLQLTYETALGVQVTLETSFAISGVAPFTLATTVHWQNQVARVGEPFNVFGRLTSTAAKVQLLGVRIQDTTSNASISYMHGLQFSPWKMGAGDQHGFYIEMVPTTTSPLHQLGDLVVSWSRLHDDQEESAHVIETTLALPSVAFVSVPISVEVTLPTYGVEGDIASCQLVLQNHTVHMVNVQVKLASESDFLVSGLVDGKVEILPLEKLTCNFGVVPLQPGNLKLPKLELVNCDSNEMLISPDERMALYVVPHGQHL</sequence>
<dbReference type="Pfam" id="PF11817">
    <property type="entry name" value="Foie-gras_1"/>
    <property type="match status" value="1"/>
</dbReference>
<evidence type="ECO:0000313" key="3">
    <source>
        <dbReference type="Proteomes" id="UP000481153"/>
    </source>
</evidence>
<protein>
    <recommendedName>
        <fullName evidence="1">Trafficking protein particle complex subunit 11 domain-containing protein</fullName>
    </recommendedName>
</protein>
<dbReference type="VEuPathDB" id="FungiDB:AeMF1_001835"/>
<dbReference type="PANTHER" id="PTHR14374">
    <property type="entry name" value="FOIE GRAS"/>
    <property type="match status" value="1"/>
</dbReference>
<feature type="domain" description="Trafficking protein particle complex subunit 11" evidence="1">
    <location>
        <begin position="247"/>
        <end position="482"/>
    </location>
</feature>
<dbReference type="PANTHER" id="PTHR14374:SF0">
    <property type="entry name" value="TRAFFICKING PROTEIN PARTICLE COMPLEX SUBUNIT 11"/>
    <property type="match status" value="1"/>
</dbReference>
<keyword evidence="3" id="KW-1185">Reference proteome</keyword>
<evidence type="ECO:0000313" key="2">
    <source>
        <dbReference type="EMBL" id="KAF0724818.1"/>
    </source>
</evidence>
<accession>A0A6G0WC31</accession>
<dbReference type="InterPro" id="IPR021773">
    <property type="entry name" value="TPC11"/>
</dbReference>
<evidence type="ECO:0000259" key="1">
    <source>
        <dbReference type="Pfam" id="PF11817"/>
    </source>
</evidence>
<organism evidence="2 3">
    <name type="scientific">Aphanomyces euteiches</name>
    <dbReference type="NCBI Taxonomy" id="100861"/>
    <lineage>
        <taxon>Eukaryota</taxon>
        <taxon>Sar</taxon>
        <taxon>Stramenopiles</taxon>
        <taxon>Oomycota</taxon>
        <taxon>Saprolegniomycetes</taxon>
        <taxon>Saprolegniales</taxon>
        <taxon>Verrucalvaceae</taxon>
        <taxon>Aphanomyces</taxon>
    </lineage>
</organism>
<gene>
    <name evidence="2" type="ORF">Ae201684_016567</name>
</gene>